<evidence type="ECO:0000313" key="1">
    <source>
        <dbReference type="EMBL" id="RHD06468.1"/>
    </source>
</evidence>
<organism evidence="1 2">
    <name type="scientific">Roseburia inulinivorans</name>
    <dbReference type="NCBI Taxonomy" id="360807"/>
    <lineage>
        <taxon>Bacteria</taxon>
        <taxon>Bacillati</taxon>
        <taxon>Bacillota</taxon>
        <taxon>Clostridia</taxon>
        <taxon>Lachnospirales</taxon>
        <taxon>Lachnospiraceae</taxon>
        <taxon>Roseburia</taxon>
    </lineage>
</organism>
<reference evidence="1 2" key="1">
    <citation type="submission" date="2018-08" db="EMBL/GenBank/DDBJ databases">
        <title>A genome reference for cultivated species of the human gut microbiota.</title>
        <authorList>
            <person name="Zou Y."/>
            <person name="Xue W."/>
            <person name="Luo G."/>
        </authorList>
    </citation>
    <scope>NUCLEOTIDE SEQUENCE [LARGE SCALE GENOMIC DNA]</scope>
    <source>
        <strain evidence="1 2">AM32-8LB</strain>
    </source>
</reference>
<sequence length="354" mass="39963">MCVITRYNAIRKVNKKGDDSLKGRYLACASEPVTVDGVPNEIKILPLGMVHSQKGDFQVDDESVEMIRRYFKERKLDLVIDYEHQTLQDIQAPAGGWIKDIYKGEDALIAKVEWTQKAAEYLKNKEYRYLSPVVLVRKKDRKAMKLHSVALTNTPAIDGMFPIVNSEDIDDFKEEEDFMELKELITLLGLPETATIEDVRKALTEALKKPSTDGNEVVANSTVLSLLSLNEDARTEDVVASIMALKAGNTDVAAELLELKNQLAEKEADELVNMALKEGKISAAQAEWAKQYALSDKKGFKSFLEKAPVVVNMEKMDLKDAPEKKDSQDVDMEILKNMGISEEDYKNYYKQEEK</sequence>
<protein>
    <recommendedName>
        <fullName evidence="3">Mu-like prophage I protein</fullName>
    </recommendedName>
</protein>
<comment type="caution">
    <text evidence="1">The sequence shown here is derived from an EMBL/GenBank/DDBJ whole genome shotgun (WGS) entry which is preliminary data.</text>
</comment>
<evidence type="ECO:0000313" key="2">
    <source>
        <dbReference type="Proteomes" id="UP000266391"/>
    </source>
</evidence>
<accession>A0A396AMJ6</accession>
<dbReference type="PIRSF" id="PIRSF016624">
    <property type="entry name" value="Mu_prophg_I"/>
    <property type="match status" value="1"/>
</dbReference>
<name>A0A396AMJ6_9FIRM</name>
<dbReference type="AlphaFoldDB" id="A0A396AMJ6"/>
<dbReference type="Proteomes" id="UP000266391">
    <property type="component" value="Unassembled WGS sequence"/>
</dbReference>
<gene>
    <name evidence="1" type="ORF">DW813_00955</name>
</gene>
<proteinExistence type="predicted"/>
<dbReference type="EMBL" id="QSIQ01000001">
    <property type="protein sequence ID" value="RHD06468.1"/>
    <property type="molecule type" value="Genomic_DNA"/>
</dbReference>
<dbReference type="Pfam" id="PF10123">
    <property type="entry name" value="Mu-like_Pro"/>
    <property type="match status" value="1"/>
</dbReference>
<dbReference type="InterPro" id="IPR012106">
    <property type="entry name" value="Phage_Mu_Gp1"/>
</dbReference>
<evidence type="ECO:0008006" key="3">
    <source>
        <dbReference type="Google" id="ProtNLM"/>
    </source>
</evidence>